<dbReference type="FunFam" id="3.40.50.2000:FF:000056">
    <property type="entry name" value="Glycosyltransferase"/>
    <property type="match status" value="1"/>
</dbReference>
<dbReference type="InterPro" id="IPR050481">
    <property type="entry name" value="UDP-glycosyltransf_plant"/>
</dbReference>
<dbReference type="PANTHER" id="PTHR48048:SF45">
    <property type="entry name" value="GLYCOSYLTRANSFERASE"/>
    <property type="match status" value="1"/>
</dbReference>
<keyword evidence="3 5" id="KW-0808">Transferase</keyword>
<dbReference type="GO" id="GO:0047213">
    <property type="term" value="F:anthocyanidin 3-O-glucosyltransferase activity"/>
    <property type="evidence" value="ECO:0007669"/>
    <property type="project" value="UniProtKB-EC"/>
</dbReference>
<dbReference type="SUPFAM" id="SSF53756">
    <property type="entry name" value="UDP-Glycosyltransferase/glycogen phosphorylase"/>
    <property type="match status" value="1"/>
</dbReference>
<protein>
    <recommendedName>
        <fullName evidence="6">Glycosyltransferase</fullName>
        <ecNumber evidence="6">2.4.1.-</ecNumber>
    </recommendedName>
</protein>
<dbReference type="PROSITE" id="PS00375">
    <property type="entry name" value="UDPGT"/>
    <property type="match status" value="1"/>
</dbReference>
<organism evidence="7">
    <name type="scientific">Linum usitatissimum</name>
    <name type="common">Flax</name>
    <name type="synonym">Linum humile</name>
    <dbReference type="NCBI Taxonomy" id="4006"/>
    <lineage>
        <taxon>Eukaryota</taxon>
        <taxon>Viridiplantae</taxon>
        <taxon>Streptophyta</taxon>
        <taxon>Embryophyta</taxon>
        <taxon>Tracheophyta</taxon>
        <taxon>Spermatophyta</taxon>
        <taxon>Magnoliopsida</taxon>
        <taxon>eudicotyledons</taxon>
        <taxon>Gunneridae</taxon>
        <taxon>Pentapetalae</taxon>
        <taxon>rosids</taxon>
        <taxon>fabids</taxon>
        <taxon>Malpighiales</taxon>
        <taxon>Linaceae</taxon>
        <taxon>Linum</taxon>
    </lineage>
</organism>
<comment type="catalytic activity">
    <reaction evidence="4">
        <text>an anthocyanidin + UDP-alpha-D-glucose + H(+) = an anthocyanidin 3-O-beta-D-glucoside + UDP</text>
        <dbReference type="Rhea" id="RHEA:20093"/>
        <dbReference type="ChEBI" id="CHEBI:15378"/>
        <dbReference type="ChEBI" id="CHEBI:16307"/>
        <dbReference type="ChEBI" id="CHEBI:58223"/>
        <dbReference type="ChEBI" id="CHEBI:58885"/>
        <dbReference type="ChEBI" id="CHEBI:143576"/>
        <dbReference type="EC" id="2.4.1.115"/>
    </reaction>
</comment>
<accession>I2BH13</accession>
<evidence type="ECO:0000256" key="1">
    <source>
        <dbReference type="ARBA" id="ARBA00004935"/>
    </source>
</evidence>
<dbReference type="PANTHER" id="PTHR48048">
    <property type="entry name" value="GLYCOSYLTRANSFERASE"/>
    <property type="match status" value="1"/>
</dbReference>
<evidence type="ECO:0000256" key="6">
    <source>
        <dbReference type="RuleBase" id="RU362057"/>
    </source>
</evidence>
<dbReference type="InterPro" id="IPR002213">
    <property type="entry name" value="UDP_glucos_trans"/>
</dbReference>
<keyword evidence="5" id="KW-0328">Glycosyltransferase</keyword>
<dbReference type="EMBL" id="JN088282">
    <property type="protein sequence ID" value="AFJ52909.1"/>
    <property type="molecule type" value="Genomic_DNA"/>
</dbReference>
<dbReference type="Gene3D" id="3.40.50.2000">
    <property type="entry name" value="Glycogen Phosphorylase B"/>
    <property type="match status" value="2"/>
</dbReference>
<name>I2BH13_LINUS</name>
<gene>
    <name evidence="7" type="primary">UGT71A24</name>
</gene>
<evidence type="ECO:0000256" key="5">
    <source>
        <dbReference type="RuleBase" id="RU003718"/>
    </source>
</evidence>
<comment type="similarity">
    <text evidence="2 5">Belongs to the UDP-glycosyltransferase family.</text>
</comment>
<proteinExistence type="inferred from homology"/>
<dbReference type="CDD" id="cd03784">
    <property type="entry name" value="GT1_Gtf-like"/>
    <property type="match status" value="1"/>
</dbReference>
<dbReference type="Pfam" id="PF00201">
    <property type="entry name" value="UDPGT"/>
    <property type="match status" value="1"/>
</dbReference>
<evidence type="ECO:0000256" key="4">
    <source>
        <dbReference type="ARBA" id="ARBA00047606"/>
    </source>
</evidence>
<sequence>MEETQQQQLVFIPSPGVGHLVSMVELARLLVHRYSTLSVSLLIITSPATATLTGRYIESLSSNLTPQIQLVNLPNDDSNPASSLLSIIESQKPIVTEAVAASLSGSTSPRLAGFVLDMFCTSMLEVADEFNVPSYIFFTSGAAFLGFMLRIQSLHDDEGFDVTESEEAELVIPSYSNPVPRKVFPSTVLKKDWAAVLYRLARDFRKTKGILVNTVKEVESYAIDSLSRGLINNPNIYTVGPILNLKEDTSSSNSNDVIQWLDEKPESSVVFLCFGSMGAFGEEQVKEIACALEQSGLRFLWSLRRRSEKEAGWASPTDYEDVSEVLPEGFLNRTAEVGKVIGWAPQTAVLAHKAVGGFVSHCGWNSTLESLWFGVPMATWPLYAEQQINAFLAVKELGIGIEIKMDYRVESGDVVKAEEIERGIRSLMDKDCGLKKKVEELRDRIREAFVDGGSSSSSIAQFIQDL</sequence>
<comment type="pathway">
    <text evidence="1">Pigment biosynthesis; anthocyanin biosynthesis.</text>
</comment>
<reference evidence="7" key="1">
    <citation type="journal article" date="2012" name="BMC Genomics">
        <title>Phylogenomic analysis of UDP glycosyltransferase 1 multigene family in Linum usitatissimum identified genes with varied expression patterns.</title>
        <authorList>
            <person name="Barvkar V.T."/>
            <person name="Pardeshi V.C."/>
            <person name="Kale S.M."/>
            <person name="Kadoo N.Y."/>
            <person name="Gupta V.S."/>
        </authorList>
    </citation>
    <scope>NUCLEOTIDE SEQUENCE</scope>
</reference>
<dbReference type="InterPro" id="IPR035595">
    <property type="entry name" value="UDP_glycos_trans_CS"/>
</dbReference>
<dbReference type="AlphaFoldDB" id="I2BH13"/>
<dbReference type="UniPathway" id="UPA00009"/>
<evidence type="ECO:0000313" key="7">
    <source>
        <dbReference type="EMBL" id="AFJ52909.1"/>
    </source>
</evidence>
<dbReference type="EC" id="2.4.1.-" evidence="6"/>
<evidence type="ECO:0000256" key="2">
    <source>
        <dbReference type="ARBA" id="ARBA00009995"/>
    </source>
</evidence>
<dbReference type="GO" id="GO:0009718">
    <property type="term" value="P:anthocyanin-containing compound biosynthetic process"/>
    <property type="evidence" value="ECO:0007669"/>
    <property type="project" value="UniProtKB-UniPathway"/>
</dbReference>
<evidence type="ECO:0000256" key="3">
    <source>
        <dbReference type="ARBA" id="ARBA00022679"/>
    </source>
</evidence>